<keyword evidence="1" id="KW-0472">Membrane</keyword>
<protein>
    <submittedName>
        <fullName evidence="2">Uncharacterized protein</fullName>
    </submittedName>
</protein>
<keyword evidence="1" id="KW-0812">Transmembrane</keyword>
<evidence type="ECO:0000256" key="1">
    <source>
        <dbReference type="SAM" id="Phobius"/>
    </source>
</evidence>
<feature type="transmembrane region" description="Helical" evidence="1">
    <location>
        <begin position="36"/>
        <end position="57"/>
    </location>
</feature>
<name>A0AA35U290_GEOBA</name>
<sequence>MPNTDWRPSFCERQVYCRVALPDLALLALPPHTRQWRSSCFLCIMYIFCTGFSPAIWSGATKRFCFHNCFALMQAVSSVVYTAQENLQGFSVTDQTMRFF</sequence>
<keyword evidence="1" id="KW-1133">Transmembrane helix</keyword>
<keyword evidence="3" id="KW-1185">Reference proteome</keyword>
<evidence type="ECO:0000313" key="2">
    <source>
        <dbReference type="EMBL" id="CAI8058338.1"/>
    </source>
</evidence>
<dbReference type="Proteomes" id="UP001174909">
    <property type="component" value="Unassembled WGS sequence"/>
</dbReference>
<dbReference type="AlphaFoldDB" id="A0AA35U290"/>
<organism evidence="2 3">
    <name type="scientific">Geodia barretti</name>
    <name type="common">Barrett's horny sponge</name>
    <dbReference type="NCBI Taxonomy" id="519541"/>
    <lineage>
        <taxon>Eukaryota</taxon>
        <taxon>Metazoa</taxon>
        <taxon>Porifera</taxon>
        <taxon>Demospongiae</taxon>
        <taxon>Heteroscleromorpha</taxon>
        <taxon>Tetractinellida</taxon>
        <taxon>Astrophorina</taxon>
        <taxon>Geodiidae</taxon>
        <taxon>Geodia</taxon>
    </lineage>
</organism>
<evidence type="ECO:0000313" key="3">
    <source>
        <dbReference type="Proteomes" id="UP001174909"/>
    </source>
</evidence>
<accession>A0AA35U290</accession>
<gene>
    <name evidence="2" type="ORF">GBAR_LOCUS31716</name>
</gene>
<proteinExistence type="predicted"/>
<dbReference type="EMBL" id="CASHTH010004507">
    <property type="protein sequence ID" value="CAI8058338.1"/>
    <property type="molecule type" value="Genomic_DNA"/>
</dbReference>
<reference evidence="2" key="1">
    <citation type="submission" date="2023-03" db="EMBL/GenBank/DDBJ databases">
        <authorList>
            <person name="Steffen K."/>
            <person name="Cardenas P."/>
        </authorList>
    </citation>
    <scope>NUCLEOTIDE SEQUENCE</scope>
</reference>
<comment type="caution">
    <text evidence="2">The sequence shown here is derived from an EMBL/GenBank/DDBJ whole genome shotgun (WGS) entry which is preliminary data.</text>
</comment>
<feature type="non-terminal residue" evidence="2">
    <location>
        <position position="100"/>
    </location>
</feature>